<evidence type="ECO:0000256" key="2">
    <source>
        <dbReference type="ARBA" id="ARBA00022857"/>
    </source>
</evidence>
<proteinExistence type="inferred from homology"/>
<comment type="similarity">
    <text evidence="1">Belongs to the aldo/keto reductase family.</text>
</comment>
<evidence type="ECO:0000256" key="1">
    <source>
        <dbReference type="ARBA" id="ARBA00007905"/>
    </source>
</evidence>
<feature type="site" description="Lowers pKa of active site Tyr" evidence="7">
    <location>
        <position position="73"/>
    </location>
</feature>
<dbReference type="SUPFAM" id="SSF51430">
    <property type="entry name" value="NAD(P)-linked oxidoreductase"/>
    <property type="match status" value="1"/>
</dbReference>
<evidence type="ECO:0000313" key="9">
    <source>
        <dbReference type="EMBL" id="RHC72583.1"/>
    </source>
</evidence>
<comment type="caution">
    <text evidence="9">The sequence shown here is derived from an EMBL/GenBank/DDBJ whole genome shotgun (WGS) entry which is preliminary data.</text>
</comment>
<gene>
    <name evidence="9" type="ORF">DW831_14075</name>
</gene>
<sequence>MQYIKLNNGIEMPQIGLGTFLIPKDKLEDTLIKAYDMGYRQFDTAWRYYNEADIARIFKKHGIKREDVFITTKVNIDALYCGGYKYGIHRILNRRNNVSIEQAVQKSFDNLDTEYIDLFLIHNPWKIFMDMWKVLEKFYKEGRIRAIGVSNFLQPHIEALSEISDVVPAVNQIEISPLNAQIELIKYCQDRGIAVESMSTFSHFRSVEPRLEIIEHPLILAIAKKHGKSTVQVVLRWLIQRGIIVIPKTWNVVHLKENISILDFELSVDEMADITSLNKGKCLNYNSFVAQRGLPKNIEIGKGLKILIILRICSTIFQHGGNGYQFIDNIFLIIEDCTDSR</sequence>
<dbReference type="PRINTS" id="PR00069">
    <property type="entry name" value="ALDKETRDTASE"/>
</dbReference>
<dbReference type="CDD" id="cd19071">
    <property type="entry name" value="AKR_AKR1-5-like"/>
    <property type="match status" value="1"/>
</dbReference>
<dbReference type="Gene3D" id="3.20.20.100">
    <property type="entry name" value="NADP-dependent oxidoreductase domain"/>
    <property type="match status" value="1"/>
</dbReference>
<dbReference type="InterPro" id="IPR018170">
    <property type="entry name" value="Aldo/ket_reductase_CS"/>
</dbReference>
<evidence type="ECO:0000313" key="10">
    <source>
        <dbReference type="Proteomes" id="UP000284514"/>
    </source>
</evidence>
<feature type="binding site" evidence="6">
    <location>
        <position position="122"/>
    </location>
    <ligand>
        <name>substrate</name>
    </ligand>
</feature>
<dbReference type="InterPro" id="IPR023210">
    <property type="entry name" value="NADP_OxRdtase_dom"/>
</dbReference>
<keyword evidence="3" id="KW-0560">Oxidoreductase</keyword>
<reference evidence="9 10" key="1">
    <citation type="submission" date="2018-08" db="EMBL/GenBank/DDBJ databases">
        <title>A genome reference for cultivated species of the human gut microbiota.</title>
        <authorList>
            <person name="Zou Y."/>
            <person name="Xue W."/>
            <person name="Luo G."/>
        </authorList>
    </citation>
    <scope>NUCLEOTIDE SEQUENCE [LARGE SCALE GENOMIC DNA]</scope>
    <source>
        <strain evidence="9 10">AM34-25</strain>
    </source>
</reference>
<keyword evidence="2" id="KW-0521">NADP</keyword>
<evidence type="ECO:0000256" key="7">
    <source>
        <dbReference type="PIRSR" id="PIRSR000097-3"/>
    </source>
</evidence>
<evidence type="ECO:0000256" key="5">
    <source>
        <dbReference type="PIRSR" id="PIRSR000097-1"/>
    </source>
</evidence>
<dbReference type="FunFam" id="3.20.20.100:FF:000002">
    <property type="entry name" value="2,5-diketo-D-gluconic acid reductase A"/>
    <property type="match status" value="1"/>
</dbReference>
<feature type="active site" description="Proton donor" evidence="5">
    <location>
        <position position="48"/>
    </location>
</feature>
<dbReference type="InterPro" id="IPR036812">
    <property type="entry name" value="NAD(P)_OxRdtase_dom_sf"/>
</dbReference>
<dbReference type="PROSITE" id="PS00062">
    <property type="entry name" value="ALDOKETO_REDUCTASE_2"/>
    <property type="match status" value="1"/>
</dbReference>
<feature type="domain" description="NADP-dependent oxidoreductase" evidence="8">
    <location>
        <begin position="15"/>
        <end position="278"/>
    </location>
</feature>
<dbReference type="Pfam" id="PF00248">
    <property type="entry name" value="Aldo_ket_red"/>
    <property type="match status" value="1"/>
</dbReference>
<dbReference type="Proteomes" id="UP000284514">
    <property type="component" value="Unassembled WGS sequence"/>
</dbReference>
<accession>A0A414BE41</accession>
<dbReference type="AlphaFoldDB" id="A0A414BE41"/>
<evidence type="ECO:0000256" key="4">
    <source>
        <dbReference type="ARBA" id="ARBA00049445"/>
    </source>
</evidence>
<dbReference type="GO" id="GO:0016616">
    <property type="term" value="F:oxidoreductase activity, acting on the CH-OH group of donors, NAD or NADP as acceptor"/>
    <property type="evidence" value="ECO:0007669"/>
    <property type="project" value="UniProtKB-ARBA"/>
</dbReference>
<organism evidence="9 10">
    <name type="scientific">Bacteroides uniformis</name>
    <dbReference type="NCBI Taxonomy" id="820"/>
    <lineage>
        <taxon>Bacteria</taxon>
        <taxon>Pseudomonadati</taxon>
        <taxon>Bacteroidota</taxon>
        <taxon>Bacteroidia</taxon>
        <taxon>Bacteroidales</taxon>
        <taxon>Bacteroidaceae</taxon>
        <taxon>Bacteroides</taxon>
    </lineage>
</organism>
<dbReference type="EMBL" id="QSIF01000024">
    <property type="protein sequence ID" value="RHC72583.1"/>
    <property type="molecule type" value="Genomic_DNA"/>
</dbReference>
<comment type="catalytic activity">
    <reaction evidence="4">
        <text>hydroxyacetone + NADP(+) = methylglyoxal + NADPH + H(+)</text>
        <dbReference type="Rhea" id="RHEA:27986"/>
        <dbReference type="ChEBI" id="CHEBI:15378"/>
        <dbReference type="ChEBI" id="CHEBI:17158"/>
        <dbReference type="ChEBI" id="CHEBI:27957"/>
        <dbReference type="ChEBI" id="CHEBI:57783"/>
        <dbReference type="ChEBI" id="CHEBI:58349"/>
    </reaction>
</comment>
<name>A0A414BE41_BACUN</name>
<dbReference type="PIRSF" id="PIRSF000097">
    <property type="entry name" value="AKR"/>
    <property type="match status" value="1"/>
</dbReference>
<dbReference type="PANTHER" id="PTHR43827">
    <property type="entry name" value="2,5-DIKETO-D-GLUCONIC ACID REDUCTASE"/>
    <property type="match status" value="1"/>
</dbReference>
<evidence type="ECO:0000259" key="8">
    <source>
        <dbReference type="Pfam" id="PF00248"/>
    </source>
</evidence>
<dbReference type="PANTHER" id="PTHR43827:SF3">
    <property type="entry name" value="NADP-DEPENDENT OXIDOREDUCTASE DOMAIN-CONTAINING PROTEIN"/>
    <property type="match status" value="1"/>
</dbReference>
<protein>
    <submittedName>
        <fullName evidence="9">Aldo/keto reductase</fullName>
    </submittedName>
</protein>
<dbReference type="InterPro" id="IPR020471">
    <property type="entry name" value="AKR"/>
</dbReference>
<evidence type="ECO:0000256" key="3">
    <source>
        <dbReference type="ARBA" id="ARBA00023002"/>
    </source>
</evidence>
<evidence type="ECO:0000256" key="6">
    <source>
        <dbReference type="PIRSR" id="PIRSR000097-2"/>
    </source>
</evidence>